<keyword evidence="2" id="KW-1133">Transmembrane helix</keyword>
<proteinExistence type="predicted"/>
<accession>A0A8S9Y9A1</accession>
<evidence type="ECO:0000313" key="6">
    <source>
        <dbReference type="EMBL" id="KAF7232312.1"/>
    </source>
</evidence>
<dbReference type="Gene3D" id="1.10.150.50">
    <property type="entry name" value="Transcription Factor, Ets-1"/>
    <property type="match status" value="1"/>
</dbReference>
<protein>
    <recommendedName>
        <fullName evidence="8">Connector enhancer of kinase suppressor of ras 2</fullName>
    </recommendedName>
</protein>
<dbReference type="Pfam" id="PF00169">
    <property type="entry name" value="PH"/>
    <property type="match status" value="1"/>
</dbReference>
<dbReference type="SUPFAM" id="SSF50729">
    <property type="entry name" value="PH domain-like"/>
    <property type="match status" value="1"/>
</dbReference>
<dbReference type="PANTHER" id="PTHR12844">
    <property type="entry name" value="CONNECTOR ENCHANCER OF KINASE SUPPRESSOR OF RAS"/>
    <property type="match status" value="1"/>
</dbReference>
<dbReference type="OrthoDB" id="74412at2759"/>
<keyword evidence="2" id="KW-0812">Transmembrane</keyword>
<feature type="region of interest" description="Disordered" evidence="1">
    <location>
        <begin position="838"/>
        <end position="870"/>
    </location>
</feature>
<evidence type="ECO:0000313" key="7">
    <source>
        <dbReference type="Proteomes" id="UP000822476"/>
    </source>
</evidence>
<feature type="domain" description="SAM" evidence="4">
    <location>
        <begin position="14"/>
        <end position="79"/>
    </location>
</feature>
<dbReference type="SUPFAM" id="SSF47769">
    <property type="entry name" value="SAM/Pointed domain"/>
    <property type="match status" value="1"/>
</dbReference>
<evidence type="ECO:0008006" key="8">
    <source>
        <dbReference type="Google" id="ProtNLM"/>
    </source>
</evidence>
<comment type="caution">
    <text evidence="6">The sequence shown here is derived from an EMBL/GenBank/DDBJ whole genome shotgun (WGS) entry which is preliminary data.</text>
</comment>
<keyword evidence="7" id="KW-1185">Reference proteome</keyword>
<feature type="domain" description="PDZ" evidence="5">
    <location>
        <begin position="234"/>
        <end position="315"/>
    </location>
</feature>
<dbReference type="SMART" id="SM00228">
    <property type="entry name" value="PDZ"/>
    <property type="match status" value="1"/>
</dbReference>
<dbReference type="SMART" id="SM00233">
    <property type="entry name" value="PH"/>
    <property type="match status" value="1"/>
</dbReference>
<gene>
    <name evidence="6" type="ORF">EG68_09383</name>
</gene>
<evidence type="ECO:0000259" key="4">
    <source>
        <dbReference type="PROSITE" id="PS50105"/>
    </source>
</evidence>
<dbReference type="InterPro" id="IPR011993">
    <property type="entry name" value="PH-like_dom_sf"/>
</dbReference>
<feature type="compositionally biased region" description="Polar residues" evidence="1">
    <location>
        <begin position="902"/>
        <end position="916"/>
    </location>
</feature>
<feature type="domain" description="PH" evidence="3">
    <location>
        <begin position="598"/>
        <end position="696"/>
    </location>
</feature>
<dbReference type="PROSITE" id="PS50106">
    <property type="entry name" value="PDZ"/>
    <property type="match status" value="1"/>
</dbReference>
<dbReference type="InterPro" id="IPR001478">
    <property type="entry name" value="PDZ"/>
</dbReference>
<feature type="region of interest" description="Disordered" evidence="1">
    <location>
        <begin position="505"/>
        <end position="529"/>
    </location>
</feature>
<reference evidence="6" key="1">
    <citation type="submission" date="2019-07" db="EMBL/GenBank/DDBJ databases">
        <title>Annotation for the trematode Paragonimus miyazaki's.</title>
        <authorList>
            <person name="Choi Y.-J."/>
        </authorList>
    </citation>
    <scope>NUCLEOTIDE SEQUENCE</scope>
    <source>
        <strain evidence="6">Japan</strain>
    </source>
</reference>
<dbReference type="Pfam" id="PF00595">
    <property type="entry name" value="PDZ"/>
    <property type="match status" value="1"/>
</dbReference>
<dbReference type="SMART" id="SM00454">
    <property type="entry name" value="SAM"/>
    <property type="match status" value="1"/>
</dbReference>
<dbReference type="Gene3D" id="2.30.42.10">
    <property type="match status" value="1"/>
</dbReference>
<dbReference type="AlphaFoldDB" id="A0A8S9Y9A1"/>
<dbReference type="PANTHER" id="PTHR12844:SF42">
    <property type="entry name" value="CONNECTOR ENHANCER OF KSR PROTEIN CNK"/>
    <property type="match status" value="1"/>
</dbReference>
<dbReference type="PROSITE" id="PS50105">
    <property type="entry name" value="SAM_DOMAIN"/>
    <property type="match status" value="1"/>
</dbReference>
<keyword evidence="2" id="KW-0472">Membrane</keyword>
<dbReference type="InterPro" id="IPR013761">
    <property type="entry name" value="SAM/pointed_sf"/>
</dbReference>
<feature type="region of interest" description="Disordered" evidence="1">
    <location>
        <begin position="355"/>
        <end position="411"/>
    </location>
</feature>
<dbReference type="Gene3D" id="2.30.29.30">
    <property type="entry name" value="Pleckstrin-homology domain (PH domain)/Phosphotyrosine-binding domain (PTB)"/>
    <property type="match status" value="1"/>
</dbReference>
<feature type="transmembrane region" description="Helical" evidence="2">
    <location>
        <begin position="140"/>
        <end position="159"/>
    </location>
</feature>
<evidence type="ECO:0000259" key="5">
    <source>
        <dbReference type="PROSITE" id="PS50106"/>
    </source>
</evidence>
<sequence length="958" mass="105678">MDITDGKPAPYITWSTRQVISWLQGLDDVLEPCLPELEAKGVNGKWLNSVTPGELCKLGVTKVGHQMIIMDKIRQLQAQYAAFDNETMQIVLFRVSRCCVRITAAVNALMSITERQDSRDPDSDSVYPGILDDIQDAVSYVLNCVLALMLAVMNAGFWLERPPFLLLPDMNAFRQLIIEGALVANRQAQLAISTQVIGHFKDMLVFVESIRVRVEEVIQNFSDSIMLTPCGMELVQIRKVDNAEFGFNFRSTLNNVHVIVSVQNDSPAFCSGKVSKGDEVIEVNDQIVIGWQHRRVADLMRIHPKRITLRLRKRPAHTIDFPGFLGGGRRHRVVAPQNPTAGTLPQFTRAGNLFARTPKRRTPLQPPNEASLMNGTSESADSALALSPTTNSIPEAPIYSPSSSSSSSRCASMKLNDLQHTDPGLLDPSDSATQNTTFTSHSFPAIRMISSTPSTPLMAIRMKHREPSGERIINLSNSQGPASPVETPGLKIVYEPSSLRVASASSTPSKSILPRFHGTHRRTASGDPTLLTFSAPVAKEQDPDSSKASVSPNSSKVQALDKRCRFIRGSMEDIARLGKFVFGSKRSARRISCKELGKGDWQGWLWLKKSNPLASKYVKRWCVFKNATLYYYRNLEDDCAEGVINVHGFTITPGPTEIKSGRFPFYVVNEWVRFVFASESELDRSKWMNVLGLASIGLTTELHHARIGGFHPGYVATELATPVEDSSNAVAIEDGSTLAPKRVVSPILSSEERYRKKHSETSESWSLSRRRQQHYFPWTGGKQIAHSPSPVDECESNIRSASLPMSQLSSSYASSLSSTRATFSTRRSPSVPIVIDYSESEDDADEDACHSRSESRNANQLSSSYESKPLRTDSKFSLPLLLPVTRSGSVSPKGKIQILWSKSASQSGPNTGSPKSGAQLLAPVHDLRRRSQSPSPQSDLGMRAAQLVCRSRMPHPST</sequence>
<dbReference type="EMBL" id="JTDE01021905">
    <property type="protein sequence ID" value="KAF7232312.1"/>
    <property type="molecule type" value="Genomic_DNA"/>
</dbReference>
<dbReference type="InterPro" id="IPR036034">
    <property type="entry name" value="PDZ_sf"/>
</dbReference>
<feature type="compositionally biased region" description="Polar residues" evidence="1">
    <location>
        <begin position="371"/>
        <end position="380"/>
    </location>
</feature>
<dbReference type="Proteomes" id="UP000822476">
    <property type="component" value="Unassembled WGS sequence"/>
</dbReference>
<dbReference type="Pfam" id="PF00536">
    <property type="entry name" value="SAM_1"/>
    <property type="match status" value="1"/>
</dbReference>
<dbReference type="InterPro" id="IPR051566">
    <property type="entry name" value="CNKSR"/>
</dbReference>
<organism evidence="6 7">
    <name type="scientific">Paragonimus skrjabini miyazakii</name>
    <dbReference type="NCBI Taxonomy" id="59628"/>
    <lineage>
        <taxon>Eukaryota</taxon>
        <taxon>Metazoa</taxon>
        <taxon>Spiralia</taxon>
        <taxon>Lophotrochozoa</taxon>
        <taxon>Platyhelminthes</taxon>
        <taxon>Trematoda</taxon>
        <taxon>Digenea</taxon>
        <taxon>Plagiorchiida</taxon>
        <taxon>Troglotremata</taxon>
        <taxon>Troglotrematidae</taxon>
        <taxon>Paragonimus</taxon>
    </lineage>
</organism>
<evidence type="ECO:0000259" key="3">
    <source>
        <dbReference type="PROSITE" id="PS50003"/>
    </source>
</evidence>
<evidence type="ECO:0000256" key="2">
    <source>
        <dbReference type="SAM" id="Phobius"/>
    </source>
</evidence>
<dbReference type="InterPro" id="IPR001660">
    <property type="entry name" value="SAM"/>
</dbReference>
<dbReference type="InterPro" id="IPR001849">
    <property type="entry name" value="PH_domain"/>
</dbReference>
<evidence type="ECO:0000256" key="1">
    <source>
        <dbReference type="SAM" id="MobiDB-lite"/>
    </source>
</evidence>
<feature type="compositionally biased region" description="Polar residues" evidence="1">
    <location>
        <begin position="856"/>
        <end position="866"/>
    </location>
</feature>
<feature type="region of interest" description="Disordered" evidence="1">
    <location>
        <begin position="902"/>
        <end position="958"/>
    </location>
</feature>
<name>A0A8S9Y9A1_9TREM</name>
<dbReference type="PROSITE" id="PS50003">
    <property type="entry name" value="PH_DOMAIN"/>
    <property type="match status" value="1"/>
</dbReference>
<dbReference type="SUPFAM" id="SSF50156">
    <property type="entry name" value="PDZ domain-like"/>
    <property type="match status" value="1"/>
</dbReference>